<evidence type="ECO:0000313" key="3">
    <source>
        <dbReference type="Proteomes" id="UP000239522"/>
    </source>
</evidence>
<dbReference type="Pfam" id="PF14289">
    <property type="entry name" value="DUF4369"/>
    <property type="match status" value="1"/>
</dbReference>
<name>A0A2S7KXB7_9FLAO</name>
<comment type="caution">
    <text evidence="2">The sequence shown here is derived from an EMBL/GenBank/DDBJ whole genome shotgun (WGS) entry which is preliminary data.</text>
</comment>
<dbReference type="AlphaFoldDB" id="A0A2S7KXB7"/>
<dbReference type="InterPro" id="IPR025380">
    <property type="entry name" value="DUF4369"/>
</dbReference>
<evidence type="ECO:0000313" key="2">
    <source>
        <dbReference type="EMBL" id="PQB07277.1"/>
    </source>
</evidence>
<keyword evidence="3" id="KW-1185">Reference proteome</keyword>
<reference evidence="2 3" key="1">
    <citation type="submission" date="2016-11" db="EMBL/GenBank/DDBJ databases">
        <title>Trade-off between light-utilization and light-protection in marine flavobacteria.</title>
        <authorList>
            <person name="Kumagai Y."/>
        </authorList>
    </citation>
    <scope>NUCLEOTIDE SEQUENCE [LARGE SCALE GENOMIC DNA]</scope>
    <source>
        <strain evidence="2 3">ATCC 700397</strain>
    </source>
</reference>
<gene>
    <name evidence="2" type="ORF">BST83_09005</name>
</gene>
<accession>A0A2S7KXB7</accession>
<proteinExistence type="predicted"/>
<dbReference type="Proteomes" id="UP000239522">
    <property type="component" value="Unassembled WGS sequence"/>
</dbReference>
<protein>
    <recommendedName>
        <fullName evidence="1">DUF4369 domain-containing protein</fullName>
    </recommendedName>
</protein>
<evidence type="ECO:0000259" key="1">
    <source>
        <dbReference type="Pfam" id="PF14289"/>
    </source>
</evidence>
<organism evidence="2 3">
    <name type="scientific">Polaribacter filamentus</name>
    <dbReference type="NCBI Taxonomy" id="53483"/>
    <lineage>
        <taxon>Bacteria</taxon>
        <taxon>Pseudomonadati</taxon>
        <taxon>Bacteroidota</taxon>
        <taxon>Flavobacteriia</taxon>
        <taxon>Flavobacteriales</taxon>
        <taxon>Flavobacteriaceae</taxon>
    </lineage>
</organism>
<sequence>MLNHATNHTQNVRQNMKKNMKIITVLVLTTLLFGCNTQEKKLDGFIIKGNVKNLNNSKLLVLKFVNGGIEGDSISVVNNKFEYSGKVKEPYFIQLLIKDGKSTKGKLTEFMIENSEIHIEGNSIEYDSIKVSGSQSDKILKEYLEKDEVLNSKWDLLKEEYDKYLESNDSINRKKTGKKLNKILQIERVGLLKKYVANNSNTTVGALLPSFCTIENTLTEKDFKEIYNTLSQQIQKTNYGQRIFGKFNETNE</sequence>
<dbReference type="EMBL" id="MQUA01000013">
    <property type="protein sequence ID" value="PQB07277.1"/>
    <property type="molecule type" value="Genomic_DNA"/>
</dbReference>
<feature type="domain" description="DUF4369" evidence="1">
    <location>
        <begin position="45"/>
        <end position="138"/>
    </location>
</feature>